<dbReference type="InterPro" id="IPR005693">
    <property type="entry name" value="Mce"/>
</dbReference>
<dbReference type="EMBL" id="JBHUFB010000009">
    <property type="protein sequence ID" value="MFD1812040.1"/>
    <property type="molecule type" value="Genomic_DNA"/>
</dbReference>
<dbReference type="PANTHER" id="PTHR33371">
    <property type="entry name" value="INTERMEMBRANE PHOSPHOLIPID TRANSPORT SYSTEM BINDING PROTEIN MLAD-RELATED"/>
    <property type="match status" value="1"/>
</dbReference>
<protein>
    <submittedName>
        <fullName evidence="3">MCE family protein</fullName>
    </submittedName>
</protein>
<feature type="domain" description="Mce/MlaD" evidence="1">
    <location>
        <begin position="35"/>
        <end position="110"/>
    </location>
</feature>
<evidence type="ECO:0000313" key="4">
    <source>
        <dbReference type="Proteomes" id="UP001597286"/>
    </source>
</evidence>
<organism evidence="3 4">
    <name type="scientific">Rhodococcus gannanensis</name>
    <dbReference type="NCBI Taxonomy" id="1960308"/>
    <lineage>
        <taxon>Bacteria</taxon>
        <taxon>Bacillati</taxon>
        <taxon>Actinomycetota</taxon>
        <taxon>Actinomycetes</taxon>
        <taxon>Mycobacteriales</taxon>
        <taxon>Nocardiaceae</taxon>
        <taxon>Rhodococcus</taxon>
    </lineage>
</organism>
<name>A0ABW4P3L4_9NOCA</name>
<sequence length="411" mass="43153">MARLQLGALVLVGLVGLLFVGGRYVRIDNLLGFGQYRVVADLADSGGIFSNAEVTYRGVPVGTVGNLHLTSDGVRVDLMLDAGGPDIPASARAVVANRSAIGEQYVDLQPDTDSGPYLADGTVIAREHTEIPVPVEQVLASANDLVRTVPVDSLTTTVRELGRAFDGRGDDLQTLVDSTVDLSAAGLEALPQATALIRDSRTVLQTQAEQGSAIRRFSEDVNRLSAQLKGSDADIRRLIETGAQASRETGSLLDTAGPHLSAGLGNLSQVTSAIAPKAMALNYLLTFLPALAAGAGSAAPGDGTLHLGLLLETDNPPPCTQGYEGTRAIVDRMKRENPDFDEFRDEFPTNFAANCTSPFGSVTGVRSANRIAYADPATPQSWDDDPKVAPDALNLNPVATQMALLLGVTPK</sequence>
<accession>A0ABW4P3L4</accession>
<comment type="caution">
    <text evidence="3">The sequence shown here is derived from an EMBL/GenBank/DDBJ whole genome shotgun (WGS) entry which is preliminary data.</text>
</comment>
<dbReference type="InterPro" id="IPR003399">
    <property type="entry name" value="Mce/MlaD"/>
</dbReference>
<reference evidence="4" key="1">
    <citation type="journal article" date="2019" name="Int. J. Syst. Evol. Microbiol.">
        <title>The Global Catalogue of Microorganisms (GCM) 10K type strain sequencing project: providing services to taxonomists for standard genome sequencing and annotation.</title>
        <authorList>
            <consortium name="The Broad Institute Genomics Platform"/>
            <consortium name="The Broad Institute Genome Sequencing Center for Infectious Disease"/>
            <person name="Wu L."/>
            <person name="Ma J."/>
        </authorList>
    </citation>
    <scope>NUCLEOTIDE SEQUENCE [LARGE SCALE GENOMIC DNA]</scope>
    <source>
        <strain evidence="4">DT72</strain>
    </source>
</reference>
<evidence type="ECO:0000313" key="3">
    <source>
        <dbReference type="EMBL" id="MFD1812040.1"/>
    </source>
</evidence>
<proteinExistence type="predicted"/>
<dbReference type="NCBIfam" id="TIGR00996">
    <property type="entry name" value="Mtu_fam_mce"/>
    <property type="match status" value="1"/>
</dbReference>
<feature type="domain" description="Mammalian cell entry C-terminal" evidence="2">
    <location>
        <begin position="117"/>
        <end position="303"/>
    </location>
</feature>
<dbReference type="PANTHER" id="PTHR33371:SF16">
    <property type="entry name" value="MCE-FAMILY PROTEIN MCE3F"/>
    <property type="match status" value="1"/>
</dbReference>
<gene>
    <name evidence="3" type="ORF">ACFSJG_07440</name>
</gene>
<evidence type="ECO:0000259" key="2">
    <source>
        <dbReference type="Pfam" id="PF11887"/>
    </source>
</evidence>
<dbReference type="Proteomes" id="UP001597286">
    <property type="component" value="Unassembled WGS sequence"/>
</dbReference>
<dbReference type="InterPro" id="IPR024516">
    <property type="entry name" value="Mce_C"/>
</dbReference>
<keyword evidence="4" id="KW-1185">Reference proteome</keyword>
<dbReference type="RefSeq" id="WP_378485248.1">
    <property type="nucleotide sequence ID" value="NZ_JBHUFB010000009.1"/>
</dbReference>
<dbReference type="InterPro" id="IPR052336">
    <property type="entry name" value="MlaD_Phospholipid_Transporter"/>
</dbReference>
<dbReference type="Pfam" id="PF11887">
    <property type="entry name" value="Mce4_CUP1"/>
    <property type="match status" value="1"/>
</dbReference>
<dbReference type="Pfam" id="PF02470">
    <property type="entry name" value="MlaD"/>
    <property type="match status" value="1"/>
</dbReference>
<evidence type="ECO:0000259" key="1">
    <source>
        <dbReference type="Pfam" id="PF02470"/>
    </source>
</evidence>